<evidence type="ECO:0000256" key="3">
    <source>
        <dbReference type="ARBA" id="ARBA00022694"/>
    </source>
</evidence>
<gene>
    <name evidence="9" type="ORF">QBZ16_003349</name>
</gene>
<keyword evidence="3" id="KW-0819">tRNA processing</keyword>
<dbReference type="EMBL" id="JASFZW010000004">
    <property type="protein sequence ID" value="KAK2078509.1"/>
    <property type="molecule type" value="Genomic_DNA"/>
</dbReference>
<reference evidence="9" key="1">
    <citation type="submission" date="2021-01" db="EMBL/GenBank/DDBJ databases">
        <authorList>
            <person name="Eckstrom K.M.E."/>
        </authorList>
    </citation>
    <scope>NUCLEOTIDE SEQUENCE</scope>
    <source>
        <strain evidence="9">UVCC 0001</strain>
    </source>
</reference>
<dbReference type="SUPFAM" id="SSF53927">
    <property type="entry name" value="Cytidine deaminase-like"/>
    <property type="match status" value="1"/>
</dbReference>
<name>A0AAD9MHG0_PROWI</name>
<evidence type="ECO:0000256" key="7">
    <source>
        <dbReference type="ARBA" id="ARBA00048045"/>
    </source>
</evidence>
<proteinExistence type="inferred from homology"/>
<keyword evidence="6" id="KW-0862">Zinc</keyword>
<dbReference type="Gene3D" id="3.40.140.10">
    <property type="entry name" value="Cytidine Deaminase, domain 2"/>
    <property type="match status" value="1"/>
</dbReference>
<evidence type="ECO:0000313" key="9">
    <source>
        <dbReference type="EMBL" id="KAK2078509.1"/>
    </source>
</evidence>
<keyword evidence="4" id="KW-0479">Metal-binding</keyword>
<evidence type="ECO:0000256" key="2">
    <source>
        <dbReference type="ARBA" id="ARBA00012740"/>
    </source>
</evidence>
<sequence>MASMKLAGKDAFALGEVPVGAVVVSAAGAVLARAHNQVEGSQDPTAHAEVLAMRRAAAATHSWRLGGATLYVTLEPCAMCAGAALNARLEAVVYGARSPLLGAHGSWIPLLPGAQSAAGGQSPPPHALHPTMHVRSGVLADECQSMMLRFFRRRRGENARSQARGDATDPP</sequence>
<dbReference type="InterPro" id="IPR058535">
    <property type="entry name" value="MafB19-deam"/>
</dbReference>
<feature type="domain" description="CMP/dCMP-type deaminase" evidence="8">
    <location>
        <begin position="1"/>
        <end position="118"/>
    </location>
</feature>
<comment type="cofactor">
    <cofactor evidence="1">
        <name>Zn(2+)</name>
        <dbReference type="ChEBI" id="CHEBI:29105"/>
    </cofactor>
</comment>
<dbReference type="InterPro" id="IPR002125">
    <property type="entry name" value="CMP_dCMP_dom"/>
</dbReference>
<keyword evidence="5" id="KW-0378">Hydrolase</keyword>
<evidence type="ECO:0000256" key="5">
    <source>
        <dbReference type="ARBA" id="ARBA00022801"/>
    </source>
</evidence>
<accession>A0AAD9MHG0</accession>
<dbReference type="GO" id="GO:0002100">
    <property type="term" value="P:tRNA wobble adenosine to inosine editing"/>
    <property type="evidence" value="ECO:0007669"/>
    <property type="project" value="InterPro"/>
</dbReference>
<dbReference type="GO" id="GO:0052717">
    <property type="term" value="F:tRNA-specific adenosine-34 deaminase activity"/>
    <property type="evidence" value="ECO:0007669"/>
    <property type="project" value="UniProtKB-EC"/>
</dbReference>
<dbReference type="Proteomes" id="UP001255856">
    <property type="component" value="Unassembled WGS sequence"/>
</dbReference>
<dbReference type="GO" id="GO:0046872">
    <property type="term" value="F:metal ion binding"/>
    <property type="evidence" value="ECO:0007669"/>
    <property type="project" value="UniProtKB-KW"/>
</dbReference>
<dbReference type="InterPro" id="IPR028883">
    <property type="entry name" value="tRNA_aden_deaminase"/>
</dbReference>
<dbReference type="InterPro" id="IPR016193">
    <property type="entry name" value="Cytidine_deaminase-like"/>
</dbReference>
<comment type="catalytic activity">
    <reaction evidence="7">
        <text>adenosine(34) in tRNA + H2O + H(+) = inosine(34) in tRNA + NH4(+)</text>
        <dbReference type="Rhea" id="RHEA:43168"/>
        <dbReference type="Rhea" id="RHEA-COMP:10373"/>
        <dbReference type="Rhea" id="RHEA-COMP:10374"/>
        <dbReference type="ChEBI" id="CHEBI:15377"/>
        <dbReference type="ChEBI" id="CHEBI:15378"/>
        <dbReference type="ChEBI" id="CHEBI:28938"/>
        <dbReference type="ChEBI" id="CHEBI:74411"/>
        <dbReference type="ChEBI" id="CHEBI:82852"/>
        <dbReference type="EC" id="3.5.4.33"/>
    </reaction>
</comment>
<organism evidence="9 10">
    <name type="scientific">Prototheca wickerhamii</name>
    <dbReference type="NCBI Taxonomy" id="3111"/>
    <lineage>
        <taxon>Eukaryota</taxon>
        <taxon>Viridiplantae</taxon>
        <taxon>Chlorophyta</taxon>
        <taxon>core chlorophytes</taxon>
        <taxon>Trebouxiophyceae</taxon>
        <taxon>Chlorellales</taxon>
        <taxon>Chlorellaceae</taxon>
        <taxon>Prototheca</taxon>
    </lineage>
</organism>
<evidence type="ECO:0000256" key="1">
    <source>
        <dbReference type="ARBA" id="ARBA00001947"/>
    </source>
</evidence>
<dbReference type="EC" id="3.5.4.33" evidence="2"/>
<dbReference type="CDD" id="cd01285">
    <property type="entry name" value="nucleoside_deaminase"/>
    <property type="match status" value="1"/>
</dbReference>
<dbReference type="AlphaFoldDB" id="A0AAD9MHG0"/>
<evidence type="ECO:0000256" key="6">
    <source>
        <dbReference type="ARBA" id="ARBA00022833"/>
    </source>
</evidence>
<evidence type="ECO:0000256" key="4">
    <source>
        <dbReference type="ARBA" id="ARBA00022723"/>
    </source>
</evidence>
<protein>
    <recommendedName>
        <fullName evidence="2">tRNA(adenine(34)) deaminase</fullName>
        <ecNumber evidence="2">3.5.4.33</ecNumber>
    </recommendedName>
</protein>
<dbReference type="PROSITE" id="PS51747">
    <property type="entry name" value="CYT_DCMP_DEAMINASES_2"/>
    <property type="match status" value="1"/>
</dbReference>
<dbReference type="PANTHER" id="PTHR11079">
    <property type="entry name" value="CYTOSINE DEAMINASE FAMILY MEMBER"/>
    <property type="match status" value="1"/>
</dbReference>
<dbReference type="Pfam" id="PF14437">
    <property type="entry name" value="MafB19-deam"/>
    <property type="match status" value="1"/>
</dbReference>
<dbReference type="PANTHER" id="PTHR11079:SF179">
    <property type="entry name" value="TRNA(ADENINE(34)) DEAMINASE, CHLOROPLASTIC"/>
    <property type="match status" value="1"/>
</dbReference>
<comment type="caution">
    <text evidence="9">The sequence shown here is derived from an EMBL/GenBank/DDBJ whole genome shotgun (WGS) entry which is preliminary data.</text>
</comment>
<keyword evidence="10" id="KW-1185">Reference proteome</keyword>
<dbReference type="HAMAP" id="MF_00972">
    <property type="entry name" value="tRNA_aden_deaminase"/>
    <property type="match status" value="1"/>
</dbReference>
<evidence type="ECO:0000259" key="8">
    <source>
        <dbReference type="PROSITE" id="PS51747"/>
    </source>
</evidence>
<evidence type="ECO:0000313" key="10">
    <source>
        <dbReference type="Proteomes" id="UP001255856"/>
    </source>
</evidence>